<proteinExistence type="predicted"/>
<protein>
    <submittedName>
        <fullName evidence="1">Uncharacterized protein</fullName>
    </submittedName>
</protein>
<dbReference type="Proteomes" id="UP001595961">
    <property type="component" value="Unassembled WGS sequence"/>
</dbReference>
<sequence length="56" mass="6102">MADFVRQRSSMALSPAILPLVQRPAAGNQRRPIEPLRQGIDLGRDVLVHPAVKGMA</sequence>
<gene>
    <name evidence="1" type="ORF">ACFO5W_09545</name>
</gene>
<accession>A0ABV9C1P2</accession>
<evidence type="ECO:0000313" key="1">
    <source>
        <dbReference type="EMBL" id="MFC4526871.1"/>
    </source>
</evidence>
<keyword evidence="2" id="KW-1185">Reference proteome</keyword>
<comment type="caution">
    <text evidence="1">The sequence shown here is derived from an EMBL/GenBank/DDBJ whole genome shotgun (WGS) entry which is preliminary data.</text>
</comment>
<reference evidence="2" key="1">
    <citation type="journal article" date="2019" name="Int. J. Syst. Evol. Microbiol.">
        <title>The Global Catalogue of Microorganisms (GCM) 10K type strain sequencing project: providing services to taxonomists for standard genome sequencing and annotation.</title>
        <authorList>
            <consortium name="The Broad Institute Genomics Platform"/>
            <consortium name="The Broad Institute Genome Sequencing Center for Infectious Disease"/>
            <person name="Wu L."/>
            <person name="Ma J."/>
        </authorList>
    </citation>
    <scope>NUCLEOTIDE SEQUENCE [LARGE SCALE GENOMIC DNA]</scope>
    <source>
        <strain evidence="2">CCM 4481</strain>
    </source>
</reference>
<dbReference type="EMBL" id="JBHSGA010000017">
    <property type="protein sequence ID" value="MFC4526871.1"/>
    <property type="molecule type" value="Genomic_DNA"/>
</dbReference>
<name>A0ABV9C1P2_9GAMM</name>
<evidence type="ECO:0000313" key="2">
    <source>
        <dbReference type="Proteomes" id="UP001595961"/>
    </source>
</evidence>
<organism evidence="1 2">
    <name type="scientific">Dyella halodurans</name>
    <dbReference type="NCBI Taxonomy" id="1920171"/>
    <lineage>
        <taxon>Bacteria</taxon>
        <taxon>Pseudomonadati</taxon>
        <taxon>Pseudomonadota</taxon>
        <taxon>Gammaproteobacteria</taxon>
        <taxon>Lysobacterales</taxon>
        <taxon>Rhodanobacteraceae</taxon>
        <taxon>Dyella</taxon>
    </lineage>
</organism>
<dbReference type="RefSeq" id="WP_266149412.1">
    <property type="nucleotide sequence ID" value="NZ_CP064028.1"/>
</dbReference>